<reference evidence="3" key="2">
    <citation type="submission" date="2013-10" db="EMBL/GenBank/DDBJ databases">
        <authorList>
            <person name="Aslett M."/>
        </authorList>
    </citation>
    <scope>NUCLEOTIDE SEQUENCE</scope>
    <source>
        <strain evidence="3">Houghton</strain>
    </source>
</reference>
<keyword evidence="1" id="KW-0472">Membrane</keyword>
<dbReference type="Proteomes" id="UP000018050">
    <property type="component" value="Unassembled WGS sequence"/>
</dbReference>
<dbReference type="OrthoDB" id="346659at2759"/>
<protein>
    <submittedName>
        <fullName evidence="3">SAG family member</fullName>
    </submittedName>
</protein>
<dbReference type="AlphaFoldDB" id="U6GJD5"/>
<name>U6GJD5_EIMAC</name>
<feature type="chain" id="PRO_5004670969" evidence="2">
    <location>
        <begin position="21"/>
        <end position="251"/>
    </location>
</feature>
<dbReference type="Pfam" id="PF11054">
    <property type="entry name" value="Surface_antigen"/>
    <property type="match status" value="1"/>
</dbReference>
<dbReference type="OMA" id="AFIFVCM"/>
<proteinExistence type="predicted"/>
<dbReference type="GeneID" id="25269238"/>
<evidence type="ECO:0000313" key="3">
    <source>
        <dbReference type="EMBL" id="CDI79672.1"/>
    </source>
</evidence>
<dbReference type="VEuPathDB" id="ToxoDB:EAH_00011680"/>
<feature type="transmembrane region" description="Helical" evidence="1">
    <location>
        <begin position="225"/>
        <end position="250"/>
    </location>
</feature>
<gene>
    <name evidence="3" type="ORF">EAH_00011680</name>
</gene>
<feature type="signal peptide" evidence="2">
    <location>
        <begin position="1"/>
        <end position="20"/>
    </location>
</feature>
<reference evidence="3" key="1">
    <citation type="submission" date="2013-10" db="EMBL/GenBank/DDBJ databases">
        <title>Genomic analysis of the causative agents of coccidiosis in chickens.</title>
        <authorList>
            <person name="Reid A.J."/>
            <person name="Blake D."/>
            <person name="Billington K."/>
            <person name="Browne H."/>
            <person name="Dunn M."/>
            <person name="Hung S."/>
            <person name="Kawahara F."/>
            <person name="Miranda-Saavedra D."/>
            <person name="Mourier T."/>
            <person name="Nagra H."/>
            <person name="Otto T.D."/>
            <person name="Rawlings N."/>
            <person name="Sanchez A."/>
            <person name="Sanders M."/>
            <person name="Subramaniam C."/>
            <person name="Tay Y."/>
            <person name="Dear P."/>
            <person name="Doerig C."/>
            <person name="Gruber A."/>
            <person name="Parkinson J."/>
            <person name="Shirley M."/>
            <person name="Wan K.L."/>
            <person name="Berriman M."/>
            <person name="Tomley F."/>
            <person name="Pain A."/>
        </authorList>
    </citation>
    <scope>NUCLEOTIDE SEQUENCE</scope>
    <source>
        <strain evidence="3">Houghton</strain>
    </source>
</reference>
<keyword evidence="1" id="KW-1133">Transmembrane helix</keyword>
<accession>U6GJD5</accession>
<organism evidence="3 4">
    <name type="scientific">Eimeria acervulina</name>
    <name type="common">Coccidian parasite</name>
    <dbReference type="NCBI Taxonomy" id="5801"/>
    <lineage>
        <taxon>Eukaryota</taxon>
        <taxon>Sar</taxon>
        <taxon>Alveolata</taxon>
        <taxon>Apicomplexa</taxon>
        <taxon>Conoidasida</taxon>
        <taxon>Coccidia</taxon>
        <taxon>Eucoccidiorida</taxon>
        <taxon>Eimeriorina</taxon>
        <taxon>Eimeriidae</taxon>
        <taxon>Eimeria</taxon>
    </lineage>
</organism>
<dbReference type="RefSeq" id="XP_013250260.1">
    <property type="nucleotide sequence ID" value="XM_013394806.1"/>
</dbReference>
<dbReference type="EMBL" id="HG671062">
    <property type="protein sequence ID" value="CDI79672.1"/>
    <property type="molecule type" value="Genomic_DNA"/>
</dbReference>
<evidence type="ECO:0000256" key="2">
    <source>
        <dbReference type="SAM" id="SignalP"/>
    </source>
</evidence>
<evidence type="ECO:0000256" key="1">
    <source>
        <dbReference type="SAM" id="Phobius"/>
    </source>
</evidence>
<keyword evidence="2" id="KW-0732">Signal</keyword>
<evidence type="ECO:0000313" key="4">
    <source>
        <dbReference type="Proteomes" id="UP000018050"/>
    </source>
</evidence>
<sequence>MAKILSVVGALLAMGPTVMSSAPGASAAEPTYNVSLGSEGECLDEIDSAREAAGLAKFVQPTQEEATKRLPLETTSNAWDPLCKDLLNATGSKIATKEVIQDFEDGVYAFEVLASANVDCSATVDQWKSAYKNFTGLPPANDSNATVYQNKLNVSFVALYNPSPGATADCRLVTCTEVPAAQEHDGAPSDSNRQAFIFVCMTTPDVLANNQKAPFTQEQWNKISAAITGAAAVAFPSIIVVAMTVLSIAIL</sequence>
<keyword evidence="4" id="KW-1185">Reference proteome</keyword>
<keyword evidence="1" id="KW-0812">Transmembrane</keyword>
<dbReference type="InterPro" id="IPR021288">
    <property type="entry name" value="Surface_antigen"/>
</dbReference>